<accession>A0AAV5JD57</accession>
<dbReference type="EMBL" id="BPVZ01000029">
    <property type="protein sequence ID" value="GKV08831.1"/>
    <property type="molecule type" value="Genomic_DNA"/>
</dbReference>
<name>A0AAV5JD57_9ROSI</name>
<sequence>MDGKSTYFGCSSSNPRPCNSSDGALTNLDQAWHQNHICTKENRNHLGKFAEACWKFMPSELKQLIEKISQTDNDEITCVLANMTMGLGVEVATMLLALIVTVPNLIDDGVIDENEWLLCNSIYDLEDEAFALVPKLFPVGSLSGLDKQGNLEVNFWPGDTSCLKWLDQQLPCSVIYMAFGSFTILNHTQFQELAIALELSNRPCLWVVRLDIMEGKDNAYLDGFHNRVVDRGRMLDWAPQQVVLGHPSIACFMSRCG</sequence>
<dbReference type="InterPro" id="IPR002213">
    <property type="entry name" value="UDP_glucos_trans"/>
</dbReference>
<dbReference type="PANTHER" id="PTHR48045">
    <property type="entry name" value="UDP-GLYCOSYLTRANSFERASE 72B1"/>
    <property type="match status" value="1"/>
</dbReference>
<gene>
    <name evidence="2" type="ORF">SLEP1_g20407</name>
</gene>
<keyword evidence="3" id="KW-1185">Reference proteome</keyword>
<dbReference type="PANTHER" id="PTHR48045:SF27">
    <property type="entry name" value="TRANS-ZEATIN O-BETA-D-GLUCOSYLTRANSFERASE"/>
    <property type="match status" value="1"/>
</dbReference>
<evidence type="ECO:0000256" key="1">
    <source>
        <dbReference type="ARBA" id="ARBA00022679"/>
    </source>
</evidence>
<proteinExistence type="predicted"/>
<dbReference type="Gene3D" id="3.40.50.2000">
    <property type="entry name" value="Glycogen Phosphorylase B"/>
    <property type="match status" value="2"/>
</dbReference>
<dbReference type="SUPFAM" id="SSF53756">
    <property type="entry name" value="UDP-Glycosyltransferase/glycogen phosphorylase"/>
    <property type="match status" value="1"/>
</dbReference>
<evidence type="ECO:0000313" key="2">
    <source>
        <dbReference type="EMBL" id="GKV08831.1"/>
    </source>
</evidence>
<protein>
    <submittedName>
        <fullName evidence="2">Uncharacterized protein</fullName>
    </submittedName>
</protein>
<dbReference type="GO" id="GO:0008194">
    <property type="term" value="F:UDP-glycosyltransferase activity"/>
    <property type="evidence" value="ECO:0007669"/>
    <property type="project" value="InterPro"/>
</dbReference>
<organism evidence="2 3">
    <name type="scientific">Rubroshorea leprosula</name>
    <dbReference type="NCBI Taxonomy" id="152421"/>
    <lineage>
        <taxon>Eukaryota</taxon>
        <taxon>Viridiplantae</taxon>
        <taxon>Streptophyta</taxon>
        <taxon>Embryophyta</taxon>
        <taxon>Tracheophyta</taxon>
        <taxon>Spermatophyta</taxon>
        <taxon>Magnoliopsida</taxon>
        <taxon>eudicotyledons</taxon>
        <taxon>Gunneridae</taxon>
        <taxon>Pentapetalae</taxon>
        <taxon>rosids</taxon>
        <taxon>malvids</taxon>
        <taxon>Malvales</taxon>
        <taxon>Dipterocarpaceae</taxon>
        <taxon>Rubroshorea</taxon>
    </lineage>
</organism>
<dbReference type="Pfam" id="PF00201">
    <property type="entry name" value="UDPGT"/>
    <property type="match status" value="1"/>
</dbReference>
<dbReference type="Proteomes" id="UP001054252">
    <property type="component" value="Unassembled WGS sequence"/>
</dbReference>
<keyword evidence="1" id="KW-0808">Transferase</keyword>
<dbReference type="AlphaFoldDB" id="A0AAV5JD57"/>
<reference evidence="2 3" key="1">
    <citation type="journal article" date="2021" name="Commun. Biol.">
        <title>The genome of Shorea leprosula (Dipterocarpaceae) highlights the ecological relevance of drought in aseasonal tropical rainforests.</title>
        <authorList>
            <person name="Ng K.K.S."/>
            <person name="Kobayashi M.J."/>
            <person name="Fawcett J.A."/>
            <person name="Hatakeyama M."/>
            <person name="Paape T."/>
            <person name="Ng C.H."/>
            <person name="Ang C.C."/>
            <person name="Tnah L.H."/>
            <person name="Lee C.T."/>
            <person name="Nishiyama T."/>
            <person name="Sese J."/>
            <person name="O'Brien M.J."/>
            <person name="Copetti D."/>
            <person name="Mohd Noor M.I."/>
            <person name="Ong R.C."/>
            <person name="Putra M."/>
            <person name="Sireger I.Z."/>
            <person name="Indrioko S."/>
            <person name="Kosugi Y."/>
            <person name="Izuno A."/>
            <person name="Isagi Y."/>
            <person name="Lee S.L."/>
            <person name="Shimizu K.K."/>
        </authorList>
    </citation>
    <scope>NUCLEOTIDE SEQUENCE [LARGE SCALE GENOMIC DNA]</scope>
    <source>
        <strain evidence="2">214</strain>
    </source>
</reference>
<evidence type="ECO:0000313" key="3">
    <source>
        <dbReference type="Proteomes" id="UP001054252"/>
    </source>
</evidence>
<comment type="caution">
    <text evidence="2">The sequence shown here is derived from an EMBL/GenBank/DDBJ whole genome shotgun (WGS) entry which is preliminary data.</text>
</comment>